<keyword evidence="1" id="KW-0040">ANK repeat</keyword>
<dbReference type="Pfam" id="PF00069">
    <property type="entry name" value="Pkinase"/>
    <property type="match status" value="1"/>
</dbReference>
<proteinExistence type="predicted"/>
<dbReference type="GO" id="GO:0043063">
    <property type="term" value="P:intercellular bridge organization"/>
    <property type="evidence" value="ECO:0007669"/>
    <property type="project" value="InterPro"/>
</dbReference>
<feature type="repeat" description="ANK" evidence="1">
    <location>
        <begin position="73"/>
        <end position="105"/>
    </location>
</feature>
<dbReference type="Gene3D" id="1.10.510.10">
    <property type="entry name" value="Transferase(Phosphotransferase) domain 1"/>
    <property type="match status" value="1"/>
</dbReference>
<dbReference type="InterPro" id="IPR000719">
    <property type="entry name" value="Prot_kinase_dom"/>
</dbReference>
<dbReference type="InterPro" id="IPR011009">
    <property type="entry name" value="Kinase-like_dom_sf"/>
</dbReference>
<feature type="compositionally biased region" description="Basic and acidic residues" evidence="2">
    <location>
        <begin position="625"/>
        <end position="635"/>
    </location>
</feature>
<dbReference type="SUPFAM" id="SSF56112">
    <property type="entry name" value="Protein kinase-like (PK-like)"/>
    <property type="match status" value="1"/>
</dbReference>
<reference evidence="4" key="1">
    <citation type="submission" date="2022-06" db="EMBL/GenBank/DDBJ databases">
        <authorList>
            <person name="Berger JAMES D."/>
            <person name="Berger JAMES D."/>
        </authorList>
    </citation>
    <scope>NUCLEOTIDE SEQUENCE [LARGE SCALE GENOMIC DNA]</scope>
</reference>
<dbReference type="Gene3D" id="1.25.40.20">
    <property type="entry name" value="Ankyrin repeat-containing domain"/>
    <property type="match status" value="1"/>
</dbReference>
<dbReference type="WBParaSite" id="TREG1_62900.1">
    <property type="protein sequence ID" value="TREG1_62900.1"/>
    <property type="gene ID" value="TREG1_62900"/>
</dbReference>
<dbReference type="PANTHER" id="PTHR23060:SF3">
    <property type="entry name" value="TESTIS EXPRESSED 14, INTERCELLULAR BRIDGE FORMING FACTOR"/>
    <property type="match status" value="1"/>
</dbReference>
<sequence>MSLVPCRGGGRLQTFVLTRDTNSLVSYLNNGFYVNTVNRYSETALFIASYYGDIDMVDLLLSRDADPNLPTTEGNTPLHSAACQGHTEVMQKLIAAGADENLKNNQGLTASDLLNLNHSEEKSETNKCNSKKRSEIRKANRDSFRKHPIKSSKTETKCLTSFCPFTFDHSHRPREFISSIPIRKKSEIEGDMYESPHYSHKEDFILRDRKRWHGSIPVLTHQLNPIIVQFLGGSLNSKIKDILHNLLIRELEVCRRIHHPNIMSLLAIIYDDAIQTESHDQLINPSSLVLTYELPSLGNLQEYIQVKQNKLSTLSVLIISYQISEALVFLHSSGIVHCGITPYAVHLYAVDKAKLGNFEYAQYIENYENNSIEDHYYSDDSSVNKTKLNSTSKVPHLTSVFNLILGVYYLPANCLTDWLPPELYDSTKAIFKFPNCLMALQTITIDELKQTIKPCTASDVFSFGKVIQFILMQSQKKQHEIFTECYYSNPGNLSTLVSSAIKRNPDERLQMTQFNRLLIHLFWIEYDQEKSPKPKPALYNSMPPCPLRLCDHQCRPRYFDPVPLVYAKNSTGSKSRLRTISPIDYQELSAASTASREESKKPVLKLFRRSELLNSSSHRSFSQFREGETSSKVRK</sequence>
<feature type="repeat" description="ANK" evidence="1">
    <location>
        <begin position="40"/>
        <end position="72"/>
    </location>
</feature>
<name>A0AA85K593_TRIRE</name>
<evidence type="ECO:0000313" key="5">
    <source>
        <dbReference type="WBParaSite" id="TREG1_62900.1"/>
    </source>
</evidence>
<dbReference type="PANTHER" id="PTHR23060">
    <property type="entry name" value="TESTIS EXPRESSED GENE 14"/>
    <property type="match status" value="1"/>
</dbReference>
<dbReference type="GO" id="GO:0030496">
    <property type="term" value="C:midbody"/>
    <property type="evidence" value="ECO:0007669"/>
    <property type="project" value="TreeGrafter"/>
</dbReference>
<dbReference type="GO" id="GO:0007140">
    <property type="term" value="P:male meiotic nuclear division"/>
    <property type="evidence" value="ECO:0007669"/>
    <property type="project" value="InterPro"/>
</dbReference>
<organism evidence="4 5">
    <name type="scientific">Trichobilharzia regenti</name>
    <name type="common">Nasal bird schistosome</name>
    <dbReference type="NCBI Taxonomy" id="157069"/>
    <lineage>
        <taxon>Eukaryota</taxon>
        <taxon>Metazoa</taxon>
        <taxon>Spiralia</taxon>
        <taxon>Lophotrochozoa</taxon>
        <taxon>Platyhelminthes</taxon>
        <taxon>Trematoda</taxon>
        <taxon>Digenea</taxon>
        <taxon>Strigeidida</taxon>
        <taxon>Schistosomatoidea</taxon>
        <taxon>Schistosomatidae</taxon>
        <taxon>Trichobilharzia</taxon>
    </lineage>
</organism>
<evidence type="ECO:0000256" key="2">
    <source>
        <dbReference type="SAM" id="MobiDB-lite"/>
    </source>
</evidence>
<dbReference type="AlphaFoldDB" id="A0AA85K593"/>
<feature type="region of interest" description="Disordered" evidence="2">
    <location>
        <begin position="615"/>
        <end position="635"/>
    </location>
</feature>
<evidence type="ECO:0000259" key="3">
    <source>
        <dbReference type="PROSITE" id="PS50011"/>
    </source>
</evidence>
<dbReference type="GO" id="GO:0007094">
    <property type="term" value="P:mitotic spindle assembly checkpoint signaling"/>
    <property type="evidence" value="ECO:0007669"/>
    <property type="project" value="InterPro"/>
</dbReference>
<dbReference type="InterPro" id="IPR002110">
    <property type="entry name" value="Ankyrin_rpt"/>
</dbReference>
<evidence type="ECO:0000313" key="4">
    <source>
        <dbReference type="Proteomes" id="UP000050795"/>
    </source>
</evidence>
<dbReference type="PROSITE" id="PS50011">
    <property type="entry name" value="PROTEIN_KINASE_DOM"/>
    <property type="match status" value="1"/>
</dbReference>
<dbReference type="InterPro" id="IPR036770">
    <property type="entry name" value="Ankyrin_rpt-contain_sf"/>
</dbReference>
<feature type="domain" description="Protein kinase" evidence="3">
    <location>
        <begin position="205"/>
        <end position="523"/>
    </location>
</feature>
<feature type="compositionally biased region" description="Basic and acidic residues" evidence="2">
    <location>
        <begin position="132"/>
        <end position="145"/>
    </location>
</feature>
<feature type="region of interest" description="Disordered" evidence="2">
    <location>
        <begin position="119"/>
        <end position="150"/>
    </location>
</feature>
<dbReference type="PROSITE" id="PS50297">
    <property type="entry name" value="ANK_REP_REGION"/>
    <property type="match status" value="2"/>
</dbReference>
<dbReference type="SMART" id="SM00248">
    <property type="entry name" value="ANK"/>
    <property type="match status" value="2"/>
</dbReference>
<dbReference type="GO" id="GO:0008608">
    <property type="term" value="P:attachment of spindle microtubules to kinetochore"/>
    <property type="evidence" value="ECO:0007669"/>
    <property type="project" value="InterPro"/>
</dbReference>
<reference evidence="5" key="2">
    <citation type="submission" date="2023-11" db="UniProtKB">
        <authorList>
            <consortium name="WormBaseParasite"/>
        </authorList>
    </citation>
    <scope>IDENTIFICATION</scope>
</reference>
<dbReference type="Proteomes" id="UP000050795">
    <property type="component" value="Unassembled WGS sequence"/>
</dbReference>
<dbReference type="Pfam" id="PF12796">
    <property type="entry name" value="Ank_2"/>
    <property type="match status" value="1"/>
</dbReference>
<accession>A0AA85K593</accession>
<dbReference type="SUPFAM" id="SSF48403">
    <property type="entry name" value="Ankyrin repeat"/>
    <property type="match status" value="1"/>
</dbReference>
<dbReference type="GO" id="GO:0051306">
    <property type="term" value="P:mitotic sister chromatid separation"/>
    <property type="evidence" value="ECO:0007669"/>
    <property type="project" value="InterPro"/>
</dbReference>
<dbReference type="GO" id="GO:0000776">
    <property type="term" value="C:kinetochore"/>
    <property type="evidence" value="ECO:0007669"/>
    <property type="project" value="TreeGrafter"/>
</dbReference>
<dbReference type="GO" id="GO:0045171">
    <property type="term" value="C:intercellular bridge"/>
    <property type="evidence" value="ECO:0007669"/>
    <property type="project" value="TreeGrafter"/>
</dbReference>
<protein>
    <recommendedName>
        <fullName evidence="3">Protein kinase domain-containing protein</fullName>
    </recommendedName>
</protein>
<dbReference type="GO" id="GO:0004672">
    <property type="term" value="F:protein kinase activity"/>
    <property type="evidence" value="ECO:0007669"/>
    <property type="project" value="InterPro"/>
</dbReference>
<evidence type="ECO:0000256" key="1">
    <source>
        <dbReference type="PROSITE-ProRule" id="PRU00023"/>
    </source>
</evidence>
<dbReference type="GO" id="GO:0005524">
    <property type="term" value="F:ATP binding"/>
    <property type="evidence" value="ECO:0007669"/>
    <property type="project" value="InterPro"/>
</dbReference>
<keyword evidence="4" id="KW-1185">Reference proteome</keyword>
<dbReference type="InterPro" id="IPR039339">
    <property type="entry name" value="Tex14"/>
</dbReference>
<dbReference type="PROSITE" id="PS50088">
    <property type="entry name" value="ANK_REPEAT"/>
    <property type="match status" value="2"/>
</dbReference>